<dbReference type="InterPro" id="IPR036388">
    <property type="entry name" value="WH-like_DNA-bd_sf"/>
</dbReference>
<dbReference type="Proteomes" id="UP001501803">
    <property type="component" value="Unassembled WGS sequence"/>
</dbReference>
<dbReference type="InterPro" id="IPR001845">
    <property type="entry name" value="HTH_ArsR_DNA-bd_dom"/>
</dbReference>
<reference evidence="6" key="1">
    <citation type="journal article" date="2019" name="Int. J. Syst. Evol. Microbiol.">
        <title>The Global Catalogue of Microorganisms (GCM) 10K type strain sequencing project: providing services to taxonomists for standard genome sequencing and annotation.</title>
        <authorList>
            <consortium name="The Broad Institute Genomics Platform"/>
            <consortium name="The Broad Institute Genome Sequencing Center for Infectious Disease"/>
            <person name="Wu L."/>
            <person name="Ma J."/>
        </authorList>
    </citation>
    <scope>NUCLEOTIDE SEQUENCE [LARGE SCALE GENOMIC DNA]</scope>
    <source>
        <strain evidence="6">JCM 17021</strain>
    </source>
</reference>
<dbReference type="InterPro" id="IPR051081">
    <property type="entry name" value="HTH_MetalResp_TranReg"/>
</dbReference>
<comment type="caution">
    <text evidence="5">The sequence shown here is derived from an EMBL/GenBank/DDBJ whole genome shotgun (WGS) entry which is preliminary data.</text>
</comment>
<feature type="domain" description="HTH arsR-type" evidence="4">
    <location>
        <begin position="20"/>
        <end position="110"/>
    </location>
</feature>
<keyword evidence="1" id="KW-0805">Transcription regulation</keyword>
<protein>
    <submittedName>
        <fullName evidence="5">Metalloregulator ArsR/SmtB family transcription factor</fullName>
    </submittedName>
</protein>
<evidence type="ECO:0000256" key="2">
    <source>
        <dbReference type="ARBA" id="ARBA00023125"/>
    </source>
</evidence>
<name>A0ABP7KHJ0_9MICO</name>
<organism evidence="5 6">
    <name type="scientific">Leifsonia kafniensis</name>
    <dbReference type="NCBI Taxonomy" id="475957"/>
    <lineage>
        <taxon>Bacteria</taxon>
        <taxon>Bacillati</taxon>
        <taxon>Actinomycetota</taxon>
        <taxon>Actinomycetes</taxon>
        <taxon>Micrococcales</taxon>
        <taxon>Microbacteriaceae</taxon>
        <taxon>Leifsonia</taxon>
    </lineage>
</organism>
<sequence length="110" mass="12204">MSATAREPRSERTVAPAAALGREAAEVLARTLRAVADPTRLQLLSIIERNENHEATVVELTAGLGLSQPTISHHLRVMVDDGLLQREQRGRNAWYSVTPERRTAINDLLR</sequence>
<evidence type="ECO:0000313" key="6">
    <source>
        <dbReference type="Proteomes" id="UP001501803"/>
    </source>
</evidence>
<dbReference type="InterPro" id="IPR036390">
    <property type="entry name" value="WH_DNA-bd_sf"/>
</dbReference>
<keyword evidence="2" id="KW-0238">DNA-binding</keyword>
<evidence type="ECO:0000313" key="5">
    <source>
        <dbReference type="EMBL" id="GAA3877932.1"/>
    </source>
</evidence>
<dbReference type="CDD" id="cd00090">
    <property type="entry name" value="HTH_ARSR"/>
    <property type="match status" value="1"/>
</dbReference>
<dbReference type="SUPFAM" id="SSF46785">
    <property type="entry name" value="Winged helix' DNA-binding domain"/>
    <property type="match status" value="1"/>
</dbReference>
<dbReference type="PANTHER" id="PTHR33154:SF18">
    <property type="entry name" value="ARSENICAL RESISTANCE OPERON REPRESSOR"/>
    <property type="match status" value="1"/>
</dbReference>
<keyword evidence="3" id="KW-0804">Transcription</keyword>
<dbReference type="PANTHER" id="PTHR33154">
    <property type="entry name" value="TRANSCRIPTIONAL REGULATOR, ARSR FAMILY"/>
    <property type="match status" value="1"/>
</dbReference>
<accession>A0ABP7KHJ0</accession>
<evidence type="ECO:0000259" key="4">
    <source>
        <dbReference type="PROSITE" id="PS50987"/>
    </source>
</evidence>
<evidence type="ECO:0000256" key="1">
    <source>
        <dbReference type="ARBA" id="ARBA00023015"/>
    </source>
</evidence>
<dbReference type="RefSeq" id="WP_345065817.1">
    <property type="nucleotide sequence ID" value="NZ_BAABCN010000004.1"/>
</dbReference>
<dbReference type="EMBL" id="BAABCN010000004">
    <property type="protein sequence ID" value="GAA3877932.1"/>
    <property type="molecule type" value="Genomic_DNA"/>
</dbReference>
<evidence type="ECO:0000256" key="3">
    <source>
        <dbReference type="ARBA" id="ARBA00023163"/>
    </source>
</evidence>
<proteinExistence type="predicted"/>
<dbReference type="Pfam" id="PF01022">
    <property type="entry name" value="HTH_5"/>
    <property type="match status" value="1"/>
</dbReference>
<keyword evidence="6" id="KW-1185">Reference proteome</keyword>
<dbReference type="NCBIfam" id="NF033788">
    <property type="entry name" value="HTH_metalloreg"/>
    <property type="match status" value="1"/>
</dbReference>
<dbReference type="PROSITE" id="PS50987">
    <property type="entry name" value="HTH_ARSR_2"/>
    <property type="match status" value="1"/>
</dbReference>
<dbReference type="Gene3D" id="1.10.10.10">
    <property type="entry name" value="Winged helix-like DNA-binding domain superfamily/Winged helix DNA-binding domain"/>
    <property type="match status" value="1"/>
</dbReference>
<dbReference type="PRINTS" id="PR00778">
    <property type="entry name" value="HTHARSR"/>
</dbReference>
<dbReference type="SMART" id="SM00418">
    <property type="entry name" value="HTH_ARSR"/>
    <property type="match status" value="1"/>
</dbReference>
<dbReference type="InterPro" id="IPR011991">
    <property type="entry name" value="ArsR-like_HTH"/>
</dbReference>
<gene>
    <name evidence="5" type="ORF">GCM10022381_20480</name>
</gene>